<dbReference type="PANTHER" id="PTHR43135">
    <property type="entry name" value="ALPHA-D-RIBOSE 1-METHYLPHOSPHONATE 5-TRIPHOSPHATE DIPHOSPHATASE"/>
    <property type="match status" value="1"/>
</dbReference>
<comment type="caution">
    <text evidence="2">The sequence shown here is derived from an EMBL/GenBank/DDBJ whole genome shotgun (WGS) entry which is preliminary data.</text>
</comment>
<organism evidence="2 3">
    <name type="scientific">Colletotrichum chrysophilum</name>
    <dbReference type="NCBI Taxonomy" id="1836956"/>
    <lineage>
        <taxon>Eukaryota</taxon>
        <taxon>Fungi</taxon>
        <taxon>Dikarya</taxon>
        <taxon>Ascomycota</taxon>
        <taxon>Pezizomycotina</taxon>
        <taxon>Sordariomycetes</taxon>
        <taxon>Hypocreomycetidae</taxon>
        <taxon>Glomerellales</taxon>
        <taxon>Glomerellaceae</taxon>
        <taxon>Colletotrichum</taxon>
        <taxon>Colletotrichum gloeosporioides species complex</taxon>
    </lineage>
</organism>
<name>A0AAD9AY61_9PEZI</name>
<dbReference type="SUPFAM" id="SSF51338">
    <property type="entry name" value="Composite domain of metallo-dependent hydrolases"/>
    <property type="match status" value="2"/>
</dbReference>
<dbReference type="AlphaFoldDB" id="A0AAD9AY61"/>
<dbReference type="CDD" id="cd01299">
    <property type="entry name" value="Met_dep_hydrolase_A"/>
    <property type="match status" value="1"/>
</dbReference>
<dbReference type="Gene3D" id="3.20.20.140">
    <property type="entry name" value="Metal-dependent hydrolases"/>
    <property type="match status" value="1"/>
</dbReference>
<accession>A0AAD9AY61</accession>
<feature type="domain" description="Amidohydrolase-related" evidence="1">
    <location>
        <begin position="122"/>
        <end position="485"/>
    </location>
</feature>
<dbReference type="InterPro" id="IPR032466">
    <property type="entry name" value="Metal_Hydrolase"/>
</dbReference>
<proteinExistence type="predicted"/>
<keyword evidence="3" id="KW-1185">Reference proteome</keyword>
<protein>
    <submittedName>
        <fullName evidence="2">Amidohydrolase</fullName>
    </submittedName>
</protein>
<dbReference type="InterPro" id="IPR006680">
    <property type="entry name" value="Amidohydro-rel"/>
</dbReference>
<reference evidence="2" key="1">
    <citation type="submission" date="2023-01" db="EMBL/GenBank/DDBJ databases">
        <title>Colletotrichum chrysophilum M932 genome sequence.</title>
        <authorList>
            <person name="Baroncelli R."/>
        </authorList>
    </citation>
    <scope>NUCLEOTIDE SEQUENCE</scope>
    <source>
        <strain evidence="2">M932</strain>
    </source>
</reference>
<dbReference type="Proteomes" id="UP001243330">
    <property type="component" value="Unassembled WGS sequence"/>
</dbReference>
<evidence type="ECO:0000313" key="2">
    <source>
        <dbReference type="EMBL" id="KAK1855489.1"/>
    </source>
</evidence>
<gene>
    <name evidence="2" type="ORF">CCHR01_01813</name>
</gene>
<dbReference type="Pfam" id="PF01979">
    <property type="entry name" value="Amidohydro_1"/>
    <property type="match status" value="1"/>
</dbReference>
<evidence type="ECO:0000313" key="3">
    <source>
        <dbReference type="Proteomes" id="UP001243330"/>
    </source>
</evidence>
<sequence length="508" mass="54664">MLLNRSLNQLLFTYNVSSHSTTQHLLKMTRRLVQQPPMYSTSLGGTFRPKYPSVPFQNEDIQPQKKVIITVIKAGLLIPGDGEPVKDSALVIADKFIAWIGPQSDIPSKYTDAPHRSYTVPYLMPGLWDCHAHFMMGSPNDAGNGDAYLGILTEHPSAMGARLTRGCWLAIQRGYTSMRDVAGLGCEISKVIEEGTIVGPNVYSSGSCLSQTAGHGDIFSLPAGDVLLNLGVSQISPGHFGTFSTMLVDGVDECRKAVRLQIRRGAKCIKILASGGVMSRDDNPLYAQFSPEELQTIVEEATRQGRAVAAHVHGKPGIMAAVKAGVTTVEHVSFADQECIDLIKEKGTIYIATRLIMDMIIDSGGEGIPKYAYEKAKICAENHLVAYKMAIEQGLPIALGTDTGPGFNMAMELESAVKAGMSNLEAIKAATANGPLSVGSQAPKTGQLRVGYEADVIGVLENPVEDVKVLQKIDNIGWVWKGGKIFKGPGVGPWGESEWWGDEASFSS</sequence>
<dbReference type="GO" id="GO:0016810">
    <property type="term" value="F:hydrolase activity, acting on carbon-nitrogen (but not peptide) bonds"/>
    <property type="evidence" value="ECO:0007669"/>
    <property type="project" value="InterPro"/>
</dbReference>
<dbReference type="EMBL" id="JAQOWY010000020">
    <property type="protein sequence ID" value="KAK1855489.1"/>
    <property type="molecule type" value="Genomic_DNA"/>
</dbReference>
<dbReference type="InterPro" id="IPR011059">
    <property type="entry name" value="Metal-dep_hydrolase_composite"/>
</dbReference>
<evidence type="ECO:0000259" key="1">
    <source>
        <dbReference type="Pfam" id="PF01979"/>
    </source>
</evidence>
<dbReference type="InterPro" id="IPR057744">
    <property type="entry name" value="OTAase-like"/>
</dbReference>
<dbReference type="PANTHER" id="PTHR43135:SF3">
    <property type="entry name" value="ALPHA-D-RIBOSE 1-METHYLPHOSPHONATE 5-TRIPHOSPHATE DIPHOSPHATASE"/>
    <property type="match status" value="1"/>
</dbReference>
<dbReference type="SUPFAM" id="SSF51556">
    <property type="entry name" value="Metallo-dependent hydrolases"/>
    <property type="match status" value="1"/>
</dbReference>
<dbReference type="InterPro" id="IPR051781">
    <property type="entry name" value="Metallo-dep_Hydrolase"/>
</dbReference>